<evidence type="ECO:0000256" key="2">
    <source>
        <dbReference type="SAM" id="SignalP"/>
    </source>
</evidence>
<dbReference type="AlphaFoldDB" id="A0A9P9FL74"/>
<feature type="compositionally biased region" description="Basic residues" evidence="1">
    <location>
        <begin position="27"/>
        <end position="38"/>
    </location>
</feature>
<sequence length="121" mass="13174">MRIFSWAMKLFGGLMTLLILHPQKRRLPRRGSWPHKKNTSGPRAGLPGPGATPGEHDAVITQSPNRRAGPLVKTKAGPGRLFSENKVFLAVTTKLQSGIAGYGPLVAEPEVVLNQYHWEGA</sequence>
<feature type="region of interest" description="Disordered" evidence="1">
    <location>
        <begin position="27"/>
        <end position="76"/>
    </location>
</feature>
<evidence type="ECO:0000313" key="3">
    <source>
        <dbReference type="EMBL" id="KAH7165994.1"/>
    </source>
</evidence>
<gene>
    <name evidence="3" type="ORF">EDB81DRAFT_269374</name>
</gene>
<proteinExistence type="predicted"/>
<dbReference type="EMBL" id="JAGMUV010000003">
    <property type="protein sequence ID" value="KAH7165994.1"/>
    <property type="molecule type" value="Genomic_DNA"/>
</dbReference>
<evidence type="ECO:0000313" key="4">
    <source>
        <dbReference type="Proteomes" id="UP000738349"/>
    </source>
</evidence>
<dbReference type="Proteomes" id="UP000738349">
    <property type="component" value="Unassembled WGS sequence"/>
</dbReference>
<reference evidence="3" key="1">
    <citation type="journal article" date="2021" name="Nat. Commun.">
        <title>Genetic determinants of endophytism in the Arabidopsis root mycobiome.</title>
        <authorList>
            <person name="Mesny F."/>
            <person name="Miyauchi S."/>
            <person name="Thiergart T."/>
            <person name="Pickel B."/>
            <person name="Atanasova L."/>
            <person name="Karlsson M."/>
            <person name="Huettel B."/>
            <person name="Barry K.W."/>
            <person name="Haridas S."/>
            <person name="Chen C."/>
            <person name="Bauer D."/>
            <person name="Andreopoulos W."/>
            <person name="Pangilinan J."/>
            <person name="LaButti K."/>
            <person name="Riley R."/>
            <person name="Lipzen A."/>
            <person name="Clum A."/>
            <person name="Drula E."/>
            <person name="Henrissat B."/>
            <person name="Kohler A."/>
            <person name="Grigoriev I.V."/>
            <person name="Martin F.M."/>
            <person name="Hacquard S."/>
        </authorList>
    </citation>
    <scope>NUCLEOTIDE SEQUENCE</scope>
    <source>
        <strain evidence="3">MPI-CAGE-AT-0147</strain>
    </source>
</reference>
<keyword evidence="2" id="KW-0732">Signal</keyword>
<feature type="chain" id="PRO_5040491771" evidence="2">
    <location>
        <begin position="17"/>
        <end position="121"/>
    </location>
</feature>
<keyword evidence="4" id="KW-1185">Reference proteome</keyword>
<feature type="signal peptide" evidence="2">
    <location>
        <begin position="1"/>
        <end position="16"/>
    </location>
</feature>
<accession>A0A9P9FL74</accession>
<organism evidence="3 4">
    <name type="scientific">Dactylonectria macrodidyma</name>
    <dbReference type="NCBI Taxonomy" id="307937"/>
    <lineage>
        <taxon>Eukaryota</taxon>
        <taxon>Fungi</taxon>
        <taxon>Dikarya</taxon>
        <taxon>Ascomycota</taxon>
        <taxon>Pezizomycotina</taxon>
        <taxon>Sordariomycetes</taxon>
        <taxon>Hypocreomycetidae</taxon>
        <taxon>Hypocreales</taxon>
        <taxon>Nectriaceae</taxon>
        <taxon>Dactylonectria</taxon>
    </lineage>
</organism>
<name>A0A9P9FL74_9HYPO</name>
<evidence type="ECO:0000256" key="1">
    <source>
        <dbReference type="SAM" id="MobiDB-lite"/>
    </source>
</evidence>
<comment type="caution">
    <text evidence="3">The sequence shown here is derived from an EMBL/GenBank/DDBJ whole genome shotgun (WGS) entry which is preliminary data.</text>
</comment>
<protein>
    <submittedName>
        <fullName evidence="3">Uncharacterized protein</fullName>
    </submittedName>
</protein>